<gene>
    <name evidence="1" type="ORF">WN944_022292</name>
</gene>
<reference evidence="1 2" key="1">
    <citation type="submission" date="2024-05" db="EMBL/GenBank/DDBJ databases">
        <title>Haplotype-resolved chromosome-level genome assembly of Huyou (Citrus changshanensis).</title>
        <authorList>
            <person name="Miao C."/>
            <person name="Chen W."/>
            <person name="Wu Y."/>
            <person name="Wang L."/>
            <person name="Zhao S."/>
            <person name="Grierson D."/>
            <person name="Xu C."/>
            <person name="Chen K."/>
        </authorList>
    </citation>
    <scope>NUCLEOTIDE SEQUENCE [LARGE SCALE GENOMIC DNA]</scope>
    <source>
        <strain evidence="1">01-14</strain>
        <tissue evidence="1">Leaf</tissue>
    </source>
</reference>
<dbReference type="Proteomes" id="UP001428341">
    <property type="component" value="Unassembled WGS sequence"/>
</dbReference>
<protein>
    <submittedName>
        <fullName evidence="1">Uncharacterized protein</fullName>
    </submittedName>
</protein>
<keyword evidence="2" id="KW-1185">Reference proteome</keyword>
<comment type="caution">
    <text evidence="1">The sequence shown here is derived from an EMBL/GenBank/DDBJ whole genome shotgun (WGS) entry which is preliminary data.</text>
</comment>
<evidence type="ECO:0000313" key="2">
    <source>
        <dbReference type="Proteomes" id="UP001428341"/>
    </source>
</evidence>
<dbReference type="EMBL" id="JBCGBO010000001">
    <property type="protein sequence ID" value="KAK9229330.1"/>
    <property type="molecule type" value="Genomic_DNA"/>
</dbReference>
<dbReference type="AlphaFoldDB" id="A0AAP0MY70"/>
<proteinExistence type="predicted"/>
<accession>A0AAP0MY70</accession>
<sequence length="168" mass="18524">MAHNMFAKLPQRVYYPSQISTTTPGRPPSAAPAIKHELKVYWMDLAIAQATKAVCDEPSKLACRPSDTDESRRFQEFNKSSGSNATILDGDSVLNLTKLPSLLGWLQSCVKSDLLKMEHALIAENLQSFLEKSGASYSVMPCHIYHIRHDEVLTTNGILTAGCGNFLL</sequence>
<organism evidence="1 2">
    <name type="scientific">Citrus x changshan-huyou</name>
    <dbReference type="NCBI Taxonomy" id="2935761"/>
    <lineage>
        <taxon>Eukaryota</taxon>
        <taxon>Viridiplantae</taxon>
        <taxon>Streptophyta</taxon>
        <taxon>Embryophyta</taxon>
        <taxon>Tracheophyta</taxon>
        <taxon>Spermatophyta</taxon>
        <taxon>Magnoliopsida</taxon>
        <taxon>eudicotyledons</taxon>
        <taxon>Gunneridae</taxon>
        <taxon>Pentapetalae</taxon>
        <taxon>rosids</taxon>
        <taxon>malvids</taxon>
        <taxon>Sapindales</taxon>
        <taxon>Rutaceae</taxon>
        <taxon>Aurantioideae</taxon>
        <taxon>Citrus</taxon>
    </lineage>
</organism>
<name>A0AAP0MY70_9ROSI</name>
<evidence type="ECO:0000313" key="1">
    <source>
        <dbReference type="EMBL" id="KAK9229330.1"/>
    </source>
</evidence>